<protein>
    <recommendedName>
        <fullName evidence="1">Metanogen output domain-containing protein</fullName>
    </recommendedName>
</protein>
<sequence length="179" mass="19389">MLHDRAAPLQAPLVTTPVEDTREQTLFFNAIIGHLSGLLEEVIGLKEAEGFISTVGGALGEEMSQRYPAVPDAATPDHIARILVDLKARIKGDFSVISADEEEIVLVARQCPFGEQAVGRPSLCMMTTNVFGRIVADRNGYAHVKIDRSIARGDPGCRVVVALKLQDMAPSDGLEFFTE</sequence>
<organism evidence="2 3">
    <name type="scientific">Loktanella atrilutea</name>
    <dbReference type="NCBI Taxonomy" id="366533"/>
    <lineage>
        <taxon>Bacteria</taxon>
        <taxon>Pseudomonadati</taxon>
        <taxon>Pseudomonadota</taxon>
        <taxon>Alphaproteobacteria</taxon>
        <taxon>Rhodobacterales</taxon>
        <taxon>Roseobacteraceae</taxon>
        <taxon>Loktanella</taxon>
    </lineage>
</organism>
<keyword evidence="3" id="KW-1185">Reference proteome</keyword>
<feature type="domain" description="Metanogen output" evidence="1">
    <location>
        <begin position="32"/>
        <end position="161"/>
    </location>
</feature>
<proteinExistence type="predicted"/>
<accession>A0A1M4X693</accession>
<dbReference type="EMBL" id="FQUE01000002">
    <property type="protein sequence ID" value="SHE88966.1"/>
    <property type="molecule type" value="Genomic_DNA"/>
</dbReference>
<gene>
    <name evidence="2" type="ORF">SAMN05444339_102358</name>
</gene>
<reference evidence="3" key="1">
    <citation type="submission" date="2016-11" db="EMBL/GenBank/DDBJ databases">
        <authorList>
            <person name="Varghese N."/>
            <person name="Submissions S."/>
        </authorList>
    </citation>
    <scope>NUCLEOTIDE SEQUENCE [LARGE SCALE GENOMIC DNA]</scope>
    <source>
        <strain evidence="3">DSM 29326</strain>
    </source>
</reference>
<evidence type="ECO:0000259" key="1">
    <source>
        <dbReference type="Pfam" id="PF18546"/>
    </source>
</evidence>
<dbReference type="AlphaFoldDB" id="A0A1M4X693"/>
<name>A0A1M4X693_LOKAT</name>
<dbReference type="STRING" id="366533.SAMN05444339_102358"/>
<dbReference type="InterPro" id="IPR041359">
    <property type="entry name" value="MetOD1"/>
</dbReference>
<evidence type="ECO:0000313" key="2">
    <source>
        <dbReference type="EMBL" id="SHE88966.1"/>
    </source>
</evidence>
<dbReference type="RefSeq" id="WP_072856484.1">
    <property type="nucleotide sequence ID" value="NZ_FQUE01000002.1"/>
</dbReference>
<dbReference type="Pfam" id="PF18546">
    <property type="entry name" value="MetOD1"/>
    <property type="match status" value="1"/>
</dbReference>
<evidence type="ECO:0000313" key="3">
    <source>
        <dbReference type="Proteomes" id="UP000183987"/>
    </source>
</evidence>
<dbReference type="Proteomes" id="UP000183987">
    <property type="component" value="Unassembled WGS sequence"/>
</dbReference>